<feature type="transmembrane region" description="Helical" evidence="6">
    <location>
        <begin position="177"/>
        <end position="200"/>
    </location>
</feature>
<dbReference type="SUPFAM" id="SSF103473">
    <property type="entry name" value="MFS general substrate transporter"/>
    <property type="match status" value="1"/>
</dbReference>
<feature type="transmembrane region" description="Helical" evidence="6">
    <location>
        <begin position="253"/>
        <end position="275"/>
    </location>
</feature>
<evidence type="ECO:0000256" key="5">
    <source>
        <dbReference type="ARBA" id="ARBA00023136"/>
    </source>
</evidence>
<comment type="similarity">
    <text evidence="2 6">Belongs to the SCAMP family.</text>
</comment>
<dbReference type="AlphaFoldDB" id="A0A061QXW5"/>
<dbReference type="InterPro" id="IPR007273">
    <property type="entry name" value="SCAMP"/>
</dbReference>
<feature type="region of interest" description="Disordered" evidence="7">
    <location>
        <begin position="47"/>
        <end position="83"/>
    </location>
</feature>
<dbReference type="PANTHER" id="PTHR10687">
    <property type="entry name" value="SECRETORY CARRIER-ASSOCIATED MEMBRANE PROTEIN SCAMP"/>
    <property type="match status" value="1"/>
</dbReference>
<keyword evidence="6" id="KW-0968">Cytoplasmic vesicle</keyword>
<evidence type="ECO:0000313" key="8">
    <source>
        <dbReference type="EMBL" id="JAC64548.1"/>
    </source>
</evidence>
<evidence type="ECO:0000256" key="1">
    <source>
        <dbReference type="ARBA" id="ARBA00004003"/>
    </source>
</evidence>
<keyword evidence="6" id="KW-0813">Transport</keyword>
<dbReference type="GO" id="GO:0030658">
    <property type="term" value="C:transport vesicle membrane"/>
    <property type="evidence" value="ECO:0007669"/>
    <property type="project" value="UniProtKB-SubCell"/>
</dbReference>
<protein>
    <recommendedName>
        <fullName evidence="6">Secretory carrier-associated membrane protein</fullName>
        <shortName evidence="6">Secretory carrier membrane protein</shortName>
    </recommendedName>
</protein>
<dbReference type="GO" id="GO:0015031">
    <property type="term" value="P:protein transport"/>
    <property type="evidence" value="ECO:0007669"/>
    <property type="project" value="InterPro"/>
</dbReference>
<dbReference type="GO" id="GO:0005886">
    <property type="term" value="C:plasma membrane"/>
    <property type="evidence" value="ECO:0007669"/>
    <property type="project" value="UniProtKB-SubCell"/>
</dbReference>
<evidence type="ECO:0000256" key="4">
    <source>
        <dbReference type="ARBA" id="ARBA00022989"/>
    </source>
</evidence>
<comment type="subcellular location">
    <subcellularLocation>
        <location evidence="6">Cell membrane</location>
        <topology evidence="6">Multi-pass membrane protein</topology>
    </subcellularLocation>
    <subcellularLocation>
        <location evidence="6">Cytoplasmic vesicle</location>
        <location evidence="6">Secretory vesicle membrane</location>
        <topology evidence="6">Multi-pass membrane protein</topology>
    </subcellularLocation>
</comment>
<dbReference type="EMBL" id="GBEZ01022285">
    <property type="protein sequence ID" value="JAC64548.1"/>
    <property type="molecule type" value="Transcribed_RNA"/>
</dbReference>
<evidence type="ECO:0000256" key="3">
    <source>
        <dbReference type="ARBA" id="ARBA00022692"/>
    </source>
</evidence>
<comment type="function">
    <text evidence="1 6">Probably involved in membrane trafficking.</text>
</comment>
<evidence type="ECO:0000256" key="2">
    <source>
        <dbReference type="ARBA" id="ARBA00010482"/>
    </source>
</evidence>
<gene>
    <name evidence="8" type="ORF">TSPGSL018_18065</name>
</gene>
<evidence type="ECO:0000256" key="6">
    <source>
        <dbReference type="RuleBase" id="RU363122"/>
    </source>
</evidence>
<dbReference type="Pfam" id="PF04144">
    <property type="entry name" value="SCAMP"/>
    <property type="match status" value="1"/>
</dbReference>
<organism evidence="8">
    <name type="scientific">Tetraselmis sp. GSL018</name>
    <dbReference type="NCBI Taxonomy" id="582737"/>
    <lineage>
        <taxon>Eukaryota</taxon>
        <taxon>Viridiplantae</taxon>
        <taxon>Chlorophyta</taxon>
        <taxon>core chlorophytes</taxon>
        <taxon>Chlorodendrophyceae</taxon>
        <taxon>Chlorodendrales</taxon>
        <taxon>Chlorodendraceae</taxon>
        <taxon>Tetraselmis</taxon>
    </lineage>
</organism>
<dbReference type="GO" id="GO:0032588">
    <property type="term" value="C:trans-Golgi network membrane"/>
    <property type="evidence" value="ECO:0007669"/>
    <property type="project" value="TreeGrafter"/>
</dbReference>
<keyword evidence="6" id="KW-1003">Cell membrane</keyword>
<reference evidence="8" key="1">
    <citation type="submission" date="2014-05" db="EMBL/GenBank/DDBJ databases">
        <title>The transcriptome of the halophilic microalga Tetraselmis sp. GSL018 isolated from the Great Salt Lake, Utah.</title>
        <authorList>
            <person name="Jinkerson R.E."/>
            <person name="D'Adamo S."/>
            <person name="Posewitz M.C."/>
        </authorList>
    </citation>
    <scope>NUCLEOTIDE SEQUENCE</scope>
    <source>
        <strain evidence="8">GSL018</strain>
    </source>
</reference>
<dbReference type="GO" id="GO:0055038">
    <property type="term" value="C:recycling endosome membrane"/>
    <property type="evidence" value="ECO:0007669"/>
    <property type="project" value="TreeGrafter"/>
</dbReference>
<accession>A0A061QXW5</accession>
<name>A0A061QXW5_9CHLO</name>
<dbReference type="InterPro" id="IPR036259">
    <property type="entry name" value="MFS_trans_sf"/>
</dbReference>
<feature type="transmembrane region" description="Helical" evidence="6">
    <location>
        <begin position="149"/>
        <end position="171"/>
    </location>
</feature>
<feature type="transmembrane region" description="Helical" evidence="6">
    <location>
        <begin position="212"/>
        <end position="233"/>
    </location>
</feature>
<dbReference type="PANTHER" id="PTHR10687:SF2">
    <property type="entry name" value="SECRETORY CARRIER-ASSOCIATED MEMBRANE PROTEIN"/>
    <property type="match status" value="1"/>
</dbReference>
<proteinExistence type="inferred from homology"/>
<feature type="compositionally biased region" description="Polar residues" evidence="7">
    <location>
        <begin position="68"/>
        <end position="77"/>
    </location>
</feature>
<keyword evidence="4 6" id="KW-1133">Transmembrane helix</keyword>
<keyword evidence="5 6" id="KW-0472">Membrane</keyword>
<keyword evidence="3 6" id="KW-0812">Transmembrane</keyword>
<evidence type="ECO:0000256" key="7">
    <source>
        <dbReference type="SAM" id="MobiDB-lite"/>
    </source>
</evidence>
<sequence>MVDDNPFRASPANEAQYGYADDAIVAAVTSDIDLGESTPAYQENKGWATYEPAGNGAENPYAAFPSRNAPSGATGEQSGEERLAQREKELQQREAELAKREAEVSRLQVEGKRNNPVGDKNWPYCCPVIHHDIQAEIPAAWKGPVTKAFWSYLGLGVCLVWNFISVTSYSFGTSGDMNSFFMSVIYGVAAIPIALFLWYLRLYNATIHDRAITFGWFFIMYLIHVIFCFWAAVAPPIGTIGGQMSFAGVFSTVSAFGSGVGFGILYLIGTVLWGLEALWSLLVLQQTYSQFRAGGGQGRLQAQMQTVNRAVDQAAGRV</sequence>